<dbReference type="STRING" id="41688.A0A2N3MXS5"/>
<sequence length="305" mass="33730">MAEGILVLGAGELGLAVIEALVKHAKRNNTKISVLMRQSTLDSAAPEKIRATEHFKKQGVHLDAGDVTQASVSELAAIFAKYDTVVSCTGMGLPSGTQGKITDAVLEGKVRRYFPWQFGMDYDVIGEGSSQDLFDEQLLVRKKLRAQSQTEWVIVSTGLFMSFLFEPAFGVVDIENKTVRALGSWDNSITLTTATDIGRVTADVILDPRDVKNQVVYTAGDTVTYEKLAESLDDCFKTPFKRELWDLPILRKQMEEDPNTMVKYRDTFAQGRGVSWPLSQTVNAARGIQLTDIQSYLKELVVKLG</sequence>
<organism evidence="4 5">
    <name type="scientific">Lomentospora prolificans</name>
    <dbReference type="NCBI Taxonomy" id="41688"/>
    <lineage>
        <taxon>Eukaryota</taxon>
        <taxon>Fungi</taxon>
        <taxon>Dikarya</taxon>
        <taxon>Ascomycota</taxon>
        <taxon>Pezizomycotina</taxon>
        <taxon>Sordariomycetes</taxon>
        <taxon>Hypocreomycetidae</taxon>
        <taxon>Microascales</taxon>
        <taxon>Microascaceae</taxon>
        <taxon>Lomentospora</taxon>
    </lineage>
</organism>
<dbReference type="Gene3D" id="3.90.25.10">
    <property type="entry name" value="UDP-galactose 4-epimerase, domain 1"/>
    <property type="match status" value="1"/>
</dbReference>
<dbReference type="EMBL" id="NLAX01001623">
    <property type="protein sequence ID" value="PKS04976.1"/>
    <property type="molecule type" value="Genomic_DNA"/>
</dbReference>
<dbReference type="OrthoDB" id="5283654at2759"/>
<dbReference type="InterPro" id="IPR036291">
    <property type="entry name" value="NAD(P)-bd_dom_sf"/>
</dbReference>
<dbReference type="SUPFAM" id="SSF51735">
    <property type="entry name" value="NAD(P)-binding Rossmann-fold domains"/>
    <property type="match status" value="1"/>
</dbReference>
<dbReference type="AlphaFoldDB" id="A0A2N3MXS5"/>
<feature type="domain" description="NmrA-like" evidence="3">
    <location>
        <begin position="4"/>
        <end position="296"/>
    </location>
</feature>
<dbReference type="InParanoid" id="A0A2N3MXS5"/>
<evidence type="ECO:0000313" key="5">
    <source>
        <dbReference type="Proteomes" id="UP000233524"/>
    </source>
</evidence>
<proteinExistence type="predicted"/>
<dbReference type="CDD" id="cd05259">
    <property type="entry name" value="PCBER_SDR_a"/>
    <property type="match status" value="1"/>
</dbReference>
<evidence type="ECO:0000313" key="4">
    <source>
        <dbReference type="EMBL" id="PKS04976.1"/>
    </source>
</evidence>
<dbReference type="VEuPathDB" id="FungiDB:jhhlp_008342"/>
<keyword evidence="5" id="KW-1185">Reference proteome</keyword>
<dbReference type="InterPro" id="IPR051609">
    <property type="entry name" value="NmrA/Isoflavone_reductase-like"/>
</dbReference>
<accession>A0A2N3MXS5</accession>
<dbReference type="Pfam" id="PF05368">
    <property type="entry name" value="NmrA"/>
    <property type="match status" value="1"/>
</dbReference>
<dbReference type="PANTHER" id="PTHR47706:SF6">
    <property type="entry name" value="NMRA-LIKE FAMILY PROTEIN (AFU_ORTHOLOGUE AFUA_6G00280)"/>
    <property type="match status" value="1"/>
</dbReference>
<evidence type="ECO:0000259" key="3">
    <source>
        <dbReference type="Pfam" id="PF05368"/>
    </source>
</evidence>
<gene>
    <name evidence="4" type="ORF">jhhlp_008342</name>
</gene>
<dbReference type="GO" id="GO:0016491">
    <property type="term" value="F:oxidoreductase activity"/>
    <property type="evidence" value="ECO:0007669"/>
    <property type="project" value="UniProtKB-KW"/>
</dbReference>
<dbReference type="InterPro" id="IPR045312">
    <property type="entry name" value="PCBER-like"/>
</dbReference>
<protein>
    <recommendedName>
        <fullName evidence="3">NmrA-like domain-containing protein</fullName>
    </recommendedName>
</protein>
<keyword evidence="1" id="KW-0521">NADP</keyword>
<dbReference type="Gene3D" id="3.40.50.720">
    <property type="entry name" value="NAD(P)-binding Rossmann-like Domain"/>
    <property type="match status" value="1"/>
</dbReference>
<dbReference type="InterPro" id="IPR008030">
    <property type="entry name" value="NmrA-like"/>
</dbReference>
<reference evidence="4 5" key="1">
    <citation type="journal article" date="2017" name="G3 (Bethesda)">
        <title>First Draft Genome Sequence of the Pathogenic Fungus Lomentospora prolificans (Formerly Scedosporium prolificans).</title>
        <authorList>
            <person name="Luo R."/>
            <person name="Zimin A."/>
            <person name="Workman R."/>
            <person name="Fan Y."/>
            <person name="Pertea G."/>
            <person name="Grossman N."/>
            <person name="Wear M.P."/>
            <person name="Jia B."/>
            <person name="Miller H."/>
            <person name="Casadevall A."/>
            <person name="Timp W."/>
            <person name="Zhang S.X."/>
            <person name="Salzberg S.L."/>
        </authorList>
    </citation>
    <scope>NUCLEOTIDE SEQUENCE [LARGE SCALE GENOMIC DNA]</scope>
    <source>
        <strain evidence="4 5">JHH-5317</strain>
    </source>
</reference>
<evidence type="ECO:0000256" key="2">
    <source>
        <dbReference type="ARBA" id="ARBA00023002"/>
    </source>
</evidence>
<dbReference type="PANTHER" id="PTHR47706">
    <property type="entry name" value="NMRA-LIKE FAMILY PROTEIN"/>
    <property type="match status" value="1"/>
</dbReference>
<keyword evidence="2" id="KW-0560">Oxidoreductase</keyword>
<evidence type="ECO:0000256" key="1">
    <source>
        <dbReference type="ARBA" id="ARBA00022857"/>
    </source>
</evidence>
<comment type="caution">
    <text evidence="4">The sequence shown here is derived from an EMBL/GenBank/DDBJ whole genome shotgun (WGS) entry which is preliminary data.</text>
</comment>
<name>A0A2N3MXS5_9PEZI</name>
<dbReference type="Proteomes" id="UP000233524">
    <property type="component" value="Unassembled WGS sequence"/>
</dbReference>